<keyword evidence="1" id="KW-0812">Transmembrane</keyword>
<proteinExistence type="predicted"/>
<gene>
    <name evidence="3" type="primary">ycf22</name>
</gene>
<keyword evidence="1" id="KW-1133">Transmembrane helix</keyword>
<organism evidence="3">
    <name type="scientific">Chondria tumulosa</name>
    <dbReference type="NCBI Taxonomy" id="2740715"/>
    <lineage>
        <taxon>Eukaryota</taxon>
        <taxon>Rhodophyta</taxon>
        <taxon>Florideophyceae</taxon>
        <taxon>Rhodymeniophycidae</taxon>
        <taxon>Ceramiales</taxon>
        <taxon>Rhodomelaceae</taxon>
        <taxon>Chondrieae</taxon>
        <taxon>Chondria</taxon>
    </lineage>
</organism>
<evidence type="ECO:0000259" key="2">
    <source>
        <dbReference type="Pfam" id="PF02470"/>
    </source>
</evidence>
<keyword evidence="1" id="KW-0472">Membrane</keyword>
<dbReference type="Pfam" id="PF02470">
    <property type="entry name" value="MlaD"/>
    <property type="match status" value="1"/>
</dbReference>
<dbReference type="InterPro" id="IPR039342">
    <property type="entry name" value="TGD2-like"/>
</dbReference>
<reference evidence="3" key="1">
    <citation type="submission" date="2020-11" db="EMBL/GenBank/DDBJ databases">
        <authorList>
            <person name="Paiano M.O."/>
        </authorList>
    </citation>
    <scope>NUCLEOTIDE SEQUENCE</scope>
</reference>
<dbReference type="InterPro" id="IPR003399">
    <property type="entry name" value="Mce/MlaD"/>
</dbReference>
<feature type="domain" description="Mce/MlaD" evidence="2">
    <location>
        <begin position="43"/>
        <end position="118"/>
    </location>
</feature>
<feature type="transmembrane region" description="Helical" evidence="1">
    <location>
        <begin position="19"/>
        <end position="36"/>
    </location>
</feature>
<dbReference type="PANTHER" id="PTHR34675:SF1">
    <property type="entry name" value="PROTEIN TRIGALACTOSYLDIACYLGLYCEROL 2, CHLOROPLASTIC"/>
    <property type="match status" value="1"/>
</dbReference>
<keyword evidence="3" id="KW-0934">Plastid</keyword>
<sequence length="219" mass="25387">MSNLSNSCYYYFINYFKRVLKIIITILFVTLFILSLKSSKKHGYNIFVEFNNAYRVKKGTNVNLHGVLIGYVDNVSIKSNKVIVLLRINSLNTLIPRNSIIEANQIGLFNDIVIDINPQVNTKHSNQISPISVKCLNSTFICSDFYLKGYKGLNYDDLVRATTRITQRFDDPRFFSLLYLLLQNSIDISDEVFSLTQYISYIIYLLSDNIVFVLFKYFT</sequence>
<evidence type="ECO:0000256" key="1">
    <source>
        <dbReference type="SAM" id="Phobius"/>
    </source>
</evidence>
<dbReference type="EMBL" id="MW309501">
    <property type="protein sequence ID" value="QSD57063.1"/>
    <property type="molecule type" value="Genomic_DNA"/>
</dbReference>
<protein>
    <recommendedName>
        <fullName evidence="2">Mce/MlaD domain-containing protein</fullName>
    </recommendedName>
</protein>
<evidence type="ECO:0000313" key="3">
    <source>
        <dbReference type="EMBL" id="QSD57063.1"/>
    </source>
</evidence>
<dbReference type="RefSeq" id="YP_010170922.1">
    <property type="nucleotide sequence ID" value="NC_057618.1"/>
</dbReference>
<geneLocation type="chloroplast" evidence="3"/>
<dbReference type="PANTHER" id="PTHR34675">
    <property type="entry name" value="PROTEIN TRIGALACTOSYLDIACYLGLYCEROL 2, CHLOROPLASTIC"/>
    <property type="match status" value="1"/>
</dbReference>
<dbReference type="AlphaFoldDB" id="A0A896SSY7"/>
<dbReference type="GeneID" id="67279424"/>
<accession>A0A896SSY7</accession>
<name>A0A896SSY7_9FLOR</name>
<keyword evidence="3" id="KW-0150">Chloroplast</keyword>